<sequence>MENPHELISLDNFEVNLSSRSQFQTNSNQPTSLLNIQQFNNSNLNQSNSLSQNYNQTNRPLAGNNKYFISRREERVHQNYPTVYVIFHSVFFLACGLGLISGEIIASSQINNWDIFSNQIAGGIFSGSLIIFAFFLTLITTQTN</sequence>
<organism evidence="2 3">
    <name type="scientific">Brachionus plicatilis</name>
    <name type="common">Marine rotifer</name>
    <name type="synonym">Brachionus muelleri</name>
    <dbReference type="NCBI Taxonomy" id="10195"/>
    <lineage>
        <taxon>Eukaryota</taxon>
        <taxon>Metazoa</taxon>
        <taxon>Spiralia</taxon>
        <taxon>Gnathifera</taxon>
        <taxon>Rotifera</taxon>
        <taxon>Eurotatoria</taxon>
        <taxon>Monogononta</taxon>
        <taxon>Pseudotrocha</taxon>
        <taxon>Ploima</taxon>
        <taxon>Brachionidae</taxon>
        <taxon>Brachionus</taxon>
    </lineage>
</organism>
<feature type="transmembrane region" description="Helical" evidence="1">
    <location>
        <begin position="81"/>
        <end position="100"/>
    </location>
</feature>
<name>A0A3M7R866_BRAPC</name>
<keyword evidence="3" id="KW-1185">Reference proteome</keyword>
<keyword evidence="1" id="KW-0472">Membrane</keyword>
<feature type="transmembrane region" description="Helical" evidence="1">
    <location>
        <begin position="120"/>
        <end position="139"/>
    </location>
</feature>
<dbReference type="Proteomes" id="UP000276133">
    <property type="component" value="Unassembled WGS sequence"/>
</dbReference>
<keyword evidence="1" id="KW-1133">Transmembrane helix</keyword>
<reference evidence="2 3" key="1">
    <citation type="journal article" date="2018" name="Sci. Rep.">
        <title>Genomic signatures of local adaptation to the degree of environmental predictability in rotifers.</title>
        <authorList>
            <person name="Franch-Gras L."/>
            <person name="Hahn C."/>
            <person name="Garcia-Roger E.M."/>
            <person name="Carmona M.J."/>
            <person name="Serra M."/>
            <person name="Gomez A."/>
        </authorList>
    </citation>
    <scope>NUCLEOTIDE SEQUENCE [LARGE SCALE GENOMIC DNA]</scope>
    <source>
        <strain evidence="2">HYR1</strain>
    </source>
</reference>
<dbReference type="EMBL" id="REGN01003974">
    <property type="protein sequence ID" value="RNA19813.1"/>
    <property type="molecule type" value="Genomic_DNA"/>
</dbReference>
<proteinExistence type="predicted"/>
<accession>A0A3M7R866</accession>
<gene>
    <name evidence="2" type="ORF">BpHYR1_034078</name>
</gene>
<evidence type="ECO:0000313" key="3">
    <source>
        <dbReference type="Proteomes" id="UP000276133"/>
    </source>
</evidence>
<evidence type="ECO:0000313" key="2">
    <source>
        <dbReference type="EMBL" id="RNA19813.1"/>
    </source>
</evidence>
<keyword evidence="1" id="KW-0812">Transmembrane</keyword>
<protein>
    <submittedName>
        <fullName evidence="2">Uncharacterized protein</fullName>
    </submittedName>
</protein>
<comment type="caution">
    <text evidence="2">The sequence shown here is derived from an EMBL/GenBank/DDBJ whole genome shotgun (WGS) entry which is preliminary data.</text>
</comment>
<dbReference type="AlphaFoldDB" id="A0A3M7R866"/>
<evidence type="ECO:0000256" key="1">
    <source>
        <dbReference type="SAM" id="Phobius"/>
    </source>
</evidence>